<sequence>FGREGGFPDTQIVALFVLFMVAGTVASTIDIASDGFCVDQLTRTGYGWGNSVQVGGSYLGMMCGGGVFLMLSAASGWPVAMLMMAVLIMA</sequence>
<accession>A0ABD5DVB1</accession>
<evidence type="ECO:0000256" key="6">
    <source>
        <dbReference type="SAM" id="Phobius"/>
    </source>
</evidence>
<reference evidence="7" key="1">
    <citation type="submission" date="2019-07" db="EMBL/GenBank/DDBJ databases">
        <title>Biological characteristics of mucoid Acinetobacter baumannii from a general hospital in China.</title>
        <authorList>
            <person name="Hua X."/>
            <person name="Yu Y."/>
        </authorList>
    </citation>
    <scope>NUCLEOTIDE SEQUENCE</scope>
    <source>
        <strain evidence="7">N8</strain>
    </source>
</reference>
<keyword evidence="4 6" id="KW-1133">Transmembrane helix</keyword>
<dbReference type="SUPFAM" id="SSF103473">
    <property type="entry name" value="MFS general substrate transporter"/>
    <property type="match status" value="1"/>
</dbReference>
<feature type="transmembrane region" description="Helical" evidence="6">
    <location>
        <begin position="12"/>
        <end position="32"/>
    </location>
</feature>
<evidence type="ECO:0000256" key="5">
    <source>
        <dbReference type="ARBA" id="ARBA00023136"/>
    </source>
</evidence>
<dbReference type="EMBL" id="VMAF01000882">
    <property type="protein sequence ID" value="MDR8433950.1"/>
    <property type="molecule type" value="Genomic_DNA"/>
</dbReference>
<gene>
    <name evidence="7" type="ORF">FPK63_23225</name>
</gene>
<feature type="transmembrane region" description="Helical" evidence="6">
    <location>
        <begin position="67"/>
        <end position="89"/>
    </location>
</feature>
<dbReference type="InterPro" id="IPR036259">
    <property type="entry name" value="MFS_trans_sf"/>
</dbReference>
<proteinExistence type="predicted"/>
<evidence type="ECO:0000256" key="1">
    <source>
        <dbReference type="ARBA" id="ARBA00004141"/>
    </source>
</evidence>
<protein>
    <submittedName>
        <fullName evidence="7">MFS transporter</fullName>
    </submittedName>
</protein>
<comment type="caution">
    <text evidence="7">The sequence shown here is derived from an EMBL/GenBank/DDBJ whole genome shotgun (WGS) entry which is preliminary data.</text>
</comment>
<feature type="non-terminal residue" evidence="7">
    <location>
        <position position="1"/>
    </location>
</feature>
<dbReference type="GO" id="GO:0016020">
    <property type="term" value="C:membrane"/>
    <property type="evidence" value="ECO:0007669"/>
    <property type="project" value="UniProtKB-SubCell"/>
</dbReference>
<evidence type="ECO:0000256" key="3">
    <source>
        <dbReference type="ARBA" id="ARBA00022692"/>
    </source>
</evidence>
<evidence type="ECO:0000256" key="4">
    <source>
        <dbReference type="ARBA" id="ARBA00022989"/>
    </source>
</evidence>
<name>A0ABD5DVB1_ACIBA</name>
<evidence type="ECO:0000256" key="2">
    <source>
        <dbReference type="ARBA" id="ARBA00022448"/>
    </source>
</evidence>
<keyword evidence="3 6" id="KW-0812">Transmembrane</keyword>
<dbReference type="PANTHER" id="PTHR12778">
    <property type="entry name" value="SOLUTE CARRIER FAMILY 33 ACETYL-COA TRANSPORTER -RELATED"/>
    <property type="match status" value="1"/>
</dbReference>
<feature type="non-terminal residue" evidence="7">
    <location>
        <position position="90"/>
    </location>
</feature>
<dbReference type="AlphaFoldDB" id="A0ABD5DVB1"/>
<keyword evidence="2" id="KW-0813">Transport</keyword>
<dbReference type="InterPro" id="IPR004752">
    <property type="entry name" value="AmpG_permease/AT-1"/>
</dbReference>
<keyword evidence="5 6" id="KW-0472">Membrane</keyword>
<evidence type="ECO:0000313" key="7">
    <source>
        <dbReference type="EMBL" id="MDR8433950.1"/>
    </source>
</evidence>
<comment type="subcellular location">
    <subcellularLocation>
        <location evidence="1">Membrane</location>
        <topology evidence="1">Multi-pass membrane protein</topology>
    </subcellularLocation>
</comment>
<organism evidence="7">
    <name type="scientific">Acinetobacter baumannii</name>
    <dbReference type="NCBI Taxonomy" id="470"/>
    <lineage>
        <taxon>Bacteria</taxon>
        <taxon>Pseudomonadati</taxon>
        <taxon>Pseudomonadota</taxon>
        <taxon>Gammaproteobacteria</taxon>
        <taxon>Moraxellales</taxon>
        <taxon>Moraxellaceae</taxon>
        <taxon>Acinetobacter</taxon>
        <taxon>Acinetobacter calcoaceticus/baumannii complex</taxon>
    </lineage>
</organism>
<dbReference type="PANTHER" id="PTHR12778:SF10">
    <property type="entry name" value="MAJOR FACILITATOR SUPERFAMILY DOMAIN-CONTAINING PROTEIN 3"/>
    <property type="match status" value="1"/>
</dbReference>